<reference evidence="2" key="1">
    <citation type="submission" date="2016-11" db="EMBL/GenBank/DDBJ databases">
        <authorList>
            <person name="Varghese N."/>
            <person name="Submissions S."/>
        </authorList>
    </citation>
    <scope>NUCLEOTIDE SEQUENCE [LARGE SCALE GENOMIC DNA]</scope>
    <source>
        <strain evidence="2">DSM 16990</strain>
    </source>
</reference>
<proteinExistence type="predicted"/>
<keyword evidence="2" id="KW-1185">Reference proteome</keyword>
<evidence type="ECO:0000313" key="1">
    <source>
        <dbReference type="EMBL" id="SHG08388.1"/>
    </source>
</evidence>
<dbReference type="AlphaFoldDB" id="A0A1M5GXI0"/>
<protein>
    <submittedName>
        <fullName evidence="1">Uncharacterized protein</fullName>
    </submittedName>
</protein>
<organism evidence="1 2">
    <name type="scientific">Pedobacter caeni</name>
    <dbReference type="NCBI Taxonomy" id="288992"/>
    <lineage>
        <taxon>Bacteria</taxon>
        <taxon>Pseudomonadati</taxon>
        <taxon>Bacteroidota</taxon>
        <taxon>Sphingobacteriia</taxon>
        <taxon>Sphingobacteriales</taxon>
        <taxon>Sphingobacteriaceae</taxon>
        <taxon>Pedobacter</taxon>
    </lineage>
</organism>
<dbReference type="Proteomes" id="UP000184287">
    <property type="component" value="Unassembled WGS sequence"/>
</dbReference>
<accession>A0A1M5GXI0</accession>
<name>A0A1M5GXI0_9SPHI</name>
<sequence>MEYSSNLMISVLRKEYPEIAQIITRKIKDTLPRAQLTDLSNIEKIISTFKREKQVKTDNWTNGKGRANITYKRDLLVAVLLLFYDPEKIMQLVRRNTVPGIMKQASMLIGTSQEVLSMSTPGVIVAFKAYEEFREEVYRLYDLIRREHGFFE</sequence>
<dbReference type="STRING" id="288992.SAMN04488522_104410"/>
<gene>
    <name evidence="1" type="ORF">SAMN04488522_104410</name>
</gene>
<dbReference type="RefSeq" id="WP_073233086.1">
    <property type="nucleotide sequence ID" value="NZ_FQUQ01000004.1"/>
</dbReference>
<dbReference type="EMBL" id="FQUQ01000004">
    <property type="protein sequence ID" value="SHG08388.1"/>
    <property type="molecule type" value="Genomic_DNA"/>
</dbReference>
<dbReference type="OrthoDB" id="762064at2"/>
<evidence type="ECO:0000313" key="2">
    <source>
        <dbReference type="Proteomes" id="UP000184287"/>
    </source>
</evidence>